<feature type="region of interest" description="Disordered" evidence="1">
    <location>
        <begin position="1"/>
        <end position="29"/>
    </location>
</feature>
<reference evidence="2" key="1">
    <citation type="journal article" date="2020" name="Fungal Divers.">
        <title>Resolving the Mortierellaceae phylogeny through synthesis of multi-gene phylogenetics and phylogenomics.</title>
        <authorList>
            <person name="Vandepol N."/>
            <person name="Liber J."/>
            <person name="Desiro A."/>
            <person name="Na H."/>
            <person name="Kennedy M."/>
            <person name="Barry K."/>
            <person name="Grigoriev I.V."/>
            <person name="Miller A.N."/>
            <person name="O'Donnell K."/>
            <person name="Stajich J.E."/>
            <person name="Bonito G."/>
        </authorList>
    </citation>
    <scope>NUCLEOTIDE SEQUENCE</scope>
    <source>
        <strain evidence="2">NVP60</strain>
    </source>
</reference>
<accession>A0A9P6QVQ7</accession>
<dbReference type="AlphaFoldDB" id="A0A9P6QVQ7"/>
<dbReference type="OrthoDB" id="2437605at2759"/>
<feature type="compositionally biased region" description="Low complexity" evidence="1">
    <location>
        <begin position="205"/>
        <end position="217"/>
    </location>
</feature>
<evidence type="ECO:0000313" key="2">
    <source>
        <dbReference type="EMBL" id="KAG0300807.1"/>
    </source>
</evidence>
<protein>
    <submittedName>
        <fullName evidence="2">Uncharacterized protein</fullName>
    </submittedName>
</protein>
<gene>
    <name evidence="2" type="ORF">BGZ97_003073</name>
</gene>
<comment type="caution">
    <text evidence="2">The sequence shown here is derived from an EMBL/GenBank/DDBJ whole genome shotgun (WGS) entry which is preliminary data.</text>
</comment>
<evidence type="ECO:0000256" key="1">
    <source>
        <dbReference type="SAM" id="MobiDB-lite"/>
    </source>
</evidence>
<proteinExistence type="predicted"/>
<name>A0A9P6QVQ7_9FUNG</name>
<feature type="compositionally biased region" description="Polar residues" evidence="1">
    <location>
        <begin position="19"/>
        <end position="28"/>
    </location>
</feature>
<sequence>MASGKRKADSVASDHQRQTARSLANSEQAEAVKNHPIVLQLEQAHARILQETMDSMRRGANTINQTLTNSLATQSERTYESLQNTVNLLNSNARNFTYTGVGNNNRVTAIPFSSQAAGTPSSAAAAAATAAMAMNLTPALKMVIDEHTDAVSRIVTEVNQWALELLSALVGTSLSSGEALGVGSLSAFLTQQQQHYQTGSKGTAPLSPISPTTTSPPRQQFRFDRKATTIRRMLEECKRYKVCKYQDRYLGYDKATQFHSYRAEERYIQARMAVSEEVRFIVETRGFGSGSSGAKGDGEEEAIEWLEREFLKMDGSTARFLEVLKERQKLRKSQVRRV</sequence>
<feature type="compositionally biased region" description="Basic and acidic residues" evidence="1">
    <location>
        <begin position="1"/>
        <end position="17"/>
    </location>
</feature>
<feature type="region of interest" description="Disordered" evidence="1">
    <location>
        <begin position="197"/>
        <end position="219"/>
    </location>
</feature>
<dbReference type="Proteomes" id="UP000823405">
    <property type="component" value="Unassembled WGS sequence"/>
</dbReference>
<dbReference type="EMBL" id="JAAAIN010001708">
    <property type="protein sequence ID" value="KAG0300807.1"/>
    <property type="molecule type" value="Genomic_DNA"/>
</dbReference>
<evidence type="ECO:0000313" key="3">
    <source>
        <dbReference type="Proteomes" id="UP000823405"/>
    </source>
</evidence>
<organism evidence="2 3">
    <name type="scientific">Linnemannia gamsii</name>
    <dbReference type="NCBI Taxonomy" id="64522"/>
    <lineage>
        <taxon>Eukaryota</taxon>
        <taxon>Fungi</taxon>
        <taxon>Fungi incertae sedis</taxon>
        <taxon>Mucoromycota</taxon>
        <taxon>Mortierellomycotina</taxon>
        <taxon>Mortierellomycetes</taxon>
        <taxon>Mortierellales</taxon>
        <taxon>Mortierellaceae</taxon>
        <taxon>Linnemannia</taxon>
    </lineage>
</organism>
<keyword evidence="3" id="KW-1185">Reference proteome</keyword>